<dbReference type="PROSITE" id="PS51257">
    <property type="entry name" value="PROKAR_LIPOPROTEIN"/>
    <property type="match status" value="1"/>
</dbReference>
<dbReference type="Proteomes" id="UP000245539">
    <property type="component" value="Unassembled WGS sequence"/>
</dbReference>
<comment type="subunit">
    <text evidence="3">Monomer.</text>
</comment>
<accession>A0A317CKP4</accession>
<dbReference type="EMBL" id="QGKM01000013">
    <property type="protein sequence ID" value="PWQ99165.1"/>
    <property type="molecule type" value="Genomic_DNA"/>
</dbReference>
<keyword evidence="10" id="KW-0143">Chaperone</keyword>
<protein>
    <recommendedName>
        <fullName evidence="4">Outer-membrane lipoprotein LolB</fullName>
    </recommendedName>
</protein>
<dbReference type="InterPro" id="IPR004565">
    <property type="entry name" value="OM_lipoprot_LolB"/>
</dbReference>
<name>A0A317CKP4_9GAMM</name>
<evidence type="ECO:0000256" key="8">
    <source>
        <dbReference type="ARBA" id="ARBA00023136"/>
    </source>
</evidence>
<evidence type="ECO:0000256" key="5">
    <source>
        <dbReference type="ARBA" id="ARBA00022448"/>
    </source>
</evidence>
<evidence type="ECO:0000256" key="11">
    <source>
        <dbReference type="ARBA" id="ARBA00023237"/>
    </source>
</evidence>
<evidence type="ECO:0000313" key="14">
    <source>
        <dbReference type="EMBL" id="PWQ99165.1"/>
    </source>
</evidence>
<comment type="similarity">
    <text evidence="2">Belongs to the LolB family.</text>
</comment>
<keyword evidence="12 14" id="KW-0449">Lipoprotein</keyword>
<evidence type="ECO:0000256" key="3">
    <source>
        <dbReference type="ARBA" id="ARBA00011245"/>
    </source>
</evidence>
<dbReference type="RefSeq" id="WP_109836926.1">
    <property type="nucleotide sequence ID" value="NZ_QGKM01000013.1"/>
</dbReference>
<keyword evidence="7" id="KW-0653">Protein transport</keyword>
<keyword evidence="11" id="KW-0998">Cell outer membrane</keyword>
<dbReference type="Gene3D" id="2.50.20.10">
    <property type="entry name" value="Lipoprotein localisation LolA/LolB/LppX"/>
    <property type="match status" value="1"/>
</dbReference>
<evidence type="ECO:0000256" key="12">
    <source>
        <dbReference type="ARBA" id="ARBA00023288"/>
    </source>
</evidence>
<keyword evidence="8" id="KW-0472">Membrane</keyword>
<evidence type="ECO:0000256" key="4">
    <source>
        <dbReference type="ARBA" id="ARBA00016202"/>
    </source>
</evidence>
<evidence type="ECO:0000256" key="6">
    <source>
        <dbReference type="ARBA" id="ARBA00022729"/>
    </source>
</evidence>
<evidence type="ECO:0000256" key="9">
    <source>
        <dbReference type="ARBA" id="ARBA00023139"/>
    </source>
</evidence>
<keyword evidence="6 13" id="KW-0732">Signal</keyword>
<organism evidence="14 15">
    <name type="scientific">Leucothrix pacifica</name>
    <dbReference type="NCBI Taxonomy" id="1247513"/>
    <lineage>
        <taxon>Bacteria</taxon>
        <taxon>Pseudomonadati</taxon>
        <taxon>Pseudomonadota</taxon>
        <taxon>Gammaproteobacteria</taxon>
        <taxon>Thiotrichales</taxon>
        <taxon>Thiotrichaceae</taxon>
        <taxon>Leucothrix</taxon>
    </lineage>
</organism>
<dbReference type="OrthoDB" id="9797618at2"/>
<comment type="caution">
    <text evidence="14">The sequence shown here is derived from an EMBL/GenBank/DDBJ whole genome shotgun (WGS) entry which is preliminary data.</text>
</comment>
<proteinExistence type="inferred from homology"/>
<keyword evidence="5" id="KW-0813">Transport</keyword>
<evidence type="ECO:0000256" key="7">
    <source>
        <dbReference type="ARBA" id="ARBA00022927"/>
    </source>
</evidence>
<feature type="signal peptide" evidence="13">
    <location>
        <begin position="1"/>
        <end position="18"/>
    </location>
</feature>
<dbReference type="GO" id="GO:0015031">
    <property type="term" value="P:protein transport"/>
    <property type="evidence" value="ECO:0007669"/>
    <property type="project" value="UniProtKB-KW"/>
</dbReference>
<dbReference type="SUPFAM" id="SSF89392">
    <property type="entry name" value="Prokaryotic lipoproteins and lipoprotein localization factors"/>
    <property type="match status" value="1"/>
</dbReference>
<evidence type="ECO:0000256" key="13">
    <source>
        <dbReference type="SAM" id="SignalP"/>
    </source>
</evidence>
<keyword evidence="9" id="KW-0564">Palmitate</keyword>
<keyword evidence="15" id="KW-1185">Reference proteome</keyword>
<comment type="subcellular location">
    <subcellularLocation>
        <location evidence="1">Cell outer membrane</location>
        <topology evidence="1">Lipid-anchor</topology>
    </subcellularLocation>
</comment>
<evidence type="ECO:0000256" key="2">
    <source>
        <dbReference type="ARBA" id="ARBA00009696"/>
    </source>
</evidence>
<feature type="chain" id="PRO_5016354965" description="Outer-membrane lipoprotein LolB" evidence="13">
    <location>
        <begin position="19"/>
        <end position="214"/>
    </location>
</feature>
<dbReference type="AlphaFoldDB" id="A0A317CKP4"/>
<dbReference type="NCBIfam" id="TIGR00548">
    <property type="entry name" value="lolB"/>
    <property type="match status" value="1"/>
</dbReference>
<dbReference type="GO" id="GO:0009279">
    <property type="term" value="C:cell outer membrane"/>
    <property type="evidence" value="ECO:0007669"/>
    <property type="project" value="UniProtKB-SubCell"/>
</dbReference>
<dbReference type="Pfam" id="PF03550">
    <property type="entry name" value="LolB"/>
    <property type="match status" value="1"/>
</dbReference>
<reference evidence="14 15" key="1">
    <citation type="submission" date="2018-05" db="EMBL/GenBank/DDBJ databases">
        <title>Leucothrix arctica sp. nov., isolated from Arctic seawater.</title>
        <authorList>
            <person name="Choi A."/>
            <person name="Baek K."/>
        </authorList>
    </citation>
    <scope>NUCLEOTIDE SEQUENCE [LARGE SCALE GENOMIC DNA]</scope>
    <source>
        <strain evidence="14 15">JCM 18388</strain>
    </source>
</reference>
<gene>
    <name evidence="14" type="primary">lolB</name>
    <name evidence="14" type="ORF">DKW60_06970</name>
</gene>
<evidence type="ECO:0000313" key="15">
    <source>
        <dbReference type="Proteomes" id="UP000245539"/>
    </source>
</evidence>
<evidence type="ECO:0000256" key="1">
    <source>
        <dbReference type="ARBA" id="ARBA00004459"/>
    </source>
</evidence>
<sequence length="214" mass="23578">MNKLKSLAALTAIGTSLAGCSVQTVNTAPAATVTKPKPVAVANPWQQRQIAMNNMQSWDMSGRAALRFQGDAWTFGLNWLQKNKQQYTLQIKNPITGTLVAVLDQSPGKAVLRSQGKVHTGTDAERLLEQQMRVKMPVNGMPYWVRGVMAPQYPVGQVKLDGQGRPTQIIQSGWVIDYSSYQGNSYAALPGKINISRAQDKVNVRVLAKQWKTR</sequence>
<evidence type="ECO:0000256" key="10">
    <source>
        <dbReference type="ARBA" id="ARBA00023186"/>
    </source>
</evidence>
<dbReference type="InterPro" id="IPR029046">
    <property type="entry name" value="LolA/LolB/LppX"/>
</dbReference>
<dbReference type="CDD" id="cd16326">
    <property type="entry name" value="LolB"/>
    <property type="match status" value="1"/>
</dbReference>